<evidence type="ECO:0000256" key="4">
    <source>
        <dbReference type="SAM" id="MobiDB-lite"/>
    </source>
</evidence>
<proteinExistence type="predicted"/>
<sequence>MALTPAAGSGCNASSTPPPPDQSPRPVNSEVEWDSFDPHAYVRHNYSALRADDREILCRVRDFFAEAKLSDARCVDVGSGANLYPVLPLLPFASTVDLCEWSAANVSWLRTQVDGYDELWDPYWRVCAEHPAYSALTDPRGRLAQVGRVRRASVFDLPRHAWDAGTMFFVACSISADRAESEHAIARFLGALRPGSPFAAAFMLGSRGYSVGQRWFPAVRLQRAEVEASLAAGAYDLNFHEVRPRPPLRDGYLSMLLTTGRTRG</sequence>
<dbReference type="Proteomes" id="UP000198765">
    <property type="component" value="Chromosome I"/>
</dbReference>
<dbReference type="PANTHER" id="PTHR10867">
    <property type="entry name" value="NNMT/PNMT/TEMT FAMILY MEMBER"/>
    <property type="match status" value="1"/>
</dbReference>
<dbReference type="GO" id="GO:0008168">
    <property type="term" value="F:methyltransferase activity"/>
    <property type="evidence" value="ECO:0007669"/>
    <property type="project" value="UniProtKB-KW"/>
</dbReference>
<dbReference type="RefSeq" id="WP_091194744.1">
    <property type="nucleotide sequence ID" value="NZ_LT594324.1"/>
</dbReference>
<keyword evidence="1" id="KW-0489">Methyltransferase</keyword>
<name>A0A1A8ZPD5_9ACTN</name>
<evidence type="ECO:0000256" key="2">
    <source>
        <dbReference type="ARBA" id="ARBA00022679"/>
    </source>
</evidence>
<accession>A0A1A8ZPD5</accession>
<evidence type="ECO:0000256" key="3">
    <source>
        <dbReference type="ARBA" id="ARBA00022691"/>
    </source>
</evidence>
<dbReference type="EMBL" id="LT594324">
    <property type="protein sequence ID" value="SBT45973.1"/>
    <property type="molecule type" value="Genomic_DNA"/>
</dbReference>
<dbReference type="AlphaFoldDB" id="A0A1A8ZPD5"/>
<evidence type="ECO:0000313" key="5">
    <source>
        <dbReference type="EMBL" id="SBT45973.1"/>
    </source>
</evidence>
<dbReference type="NCBIfam" id="NF040568">
    <property type="entry name" value="SCO2525_fam"/>
    <property type="match status" value="1"/>
</dbReference>
<dbReference type="PANTHER" id="PTHR10867:SF17">
    <property type="entry name" value="NICOTINAMIDE N-METHYLTRANSFERASE"/>
    <property type="match status" value="1"/>
</dbReference>
<dbReference type="InterPro" id="IPR000940">
    <property type="entry name" value="NNMT_TEMT_trans"/>
</dbReference>
<reference evidence="5 6" key="1">
    <citation type="submission" date="2016-06" db="EMBL/GenBank/DDBJ databases">
        <authorList>
            <person name="Kjaerup R.B."/>
            <person name="Dalgaard T.S."/>
            <person name="Juul-Madsen H.R."/>
        </authorList>
    </citation>
    <scope>NUCLEOTIDE SEQUENCE [LARGE SCALE GENOMIC DNA]</scope>
    <source>
        <strain evidence="5 6">DSM 45248</strain>
    </source>
</reference>
<gene>
    <name evidence="5" type="ORF">GA0070621_2487</name>
</gene>
<feature type="region of interest" description="Disordered" evidence="4">
    <location>
        <begin position="1"/>
        <end position="30"/>
    </location>
</feature>
<dbReference type="PROSITE" id="PS51681">
    <property type="entry name" value="SAM_MT_NNMT_PNMT_TEMT"/>
    <property type="match status" value="1"/>
</dbReference>
<dbReference type="Gene3D" id="3.40.50.150">
    <property type="entry name" value="Vaccinia Virus protein VP39"/>
    <property type="match status" value="1"/>
</dbReference>
<dbReference type="InterPro" id="IPR029063">
    <property type="entry name" value="SAM-dependent_MTases_sf"/>
</dbReference>
<keyword evidence="6" id="KW-1185">Reference proteome</keyword>
<evidence type="ECO:0000313" key="6">
    <source>
        <dbReference type="Proteomes" id="UP000198765"/>
    </source>
</evidence>
<keyword evidence="3" id="KW-0949">S-adenosyl-L-methionine</keyword>
<dbReference type="PATRIC" id="fig|299146.4.peg.2575"/>
<evidence type="ECO:0000256" key="1">
    <source>
        <dbReference type="ARBA" id="ARBA00022603"/>
    </source>
</evidence>
<dbReference type="GO" id="GO:0032259">
    <property type="term" value="P:methylation"/>
    <property type="evidence" value="ECO:0007669"/>
    <property type="project" value="UniProtKB-KW"/>
</dbReference>
<dbReference type="SUPFAM" id="SSF53335">
    <property type="entry name" value="S-adenosyl-L-methionine-dependent methyltransferases"/>
    <property type="match status" value="1"/>
</dbReference>
<keyword evidence="2" id="KW-0808">Transferase</keyword>
<dbReference type="Pfam" id="PF01234">
    <property type="entry name" value="NNMT_PNMT_TEMT"/>
    <property type="match status" value="1"/>
</dbReference>
<dbReference type="OrthoDB" id="4295132at2"/>
<protein>
    <submittedName>
        <fullName evidence="5">NNMT/PNMT/TEMT family protein</fullName>
    </submittedName>
</protein>
<organism evidence="5 6">
    <name type="scientific">Micromonospora narathiwatensis</name>
    <dbReference type="NCBI Taxonomy" id="299146"/>
    <lineage>
        <taxon>Bacteria</taxon>
        <taxon>Bacillati</taxon>
        <taxon>Actinomycetota</taxon>
        <taxon>Actinomycetes</taxon>
        <taxon>Micromonosporales</taxon>
        <taxon>Micromonosporaceae</taxon>
        <taxon>Micromonospora</taxon>
    </lineage>
</organism>